<dbReference type="Pfam" id="PF00589">
    <property type="entry name" value="Phage_integrase"/>
    <property type="match status" value="1"/>
</dbReference>
<proteinExistence type="predicted"/>
<sequence>MRRGIRGTTVTLTNLMPVRRGNRTDWYFRKKGQKLVRLPDLPHDHPDFLAAYAAARKAAEAASRPLRLPPGTVGALIEATVHSDRFLSRSAVYRATLRRHFEAIRRDGGEAPAKGLRDRHIRANVATAESPVDRRKAWRFLCAFGVDAGLLETDPSLTVTLPRAPKTIGHPAWTAADIDAFRTRWPIGTSKRAAFELLHWTGFRIGDAVMIGPGHVDRAGVLIYTQSKVKQPAFVPWTARLPAYAECYAGDRDAMHDALAALGSRHMTFLATAAGAPRSEKGLGNMIRAAAAEAGIEKSAHGLRKTRGVALAETGASAHQIMSWLGHQTLKEAEHYTRQASRRRAVMGEEQEQNVATHAAQVATFPKKP</sequence>
<dbReference type="InterPro" id="IPR002104">
    <property type="entry name" value="Integrase_catalytic"/>
</dbReference>
<evidence type="ECO:0000313" key="4">
    <source>
        <dbReference type="Proteomes" id="UP000604473"/>
    </source>
</evidence>
<dbReference type="EMBL" id="JAESJJ010000034">
    <property type="protein sequence ID" value="MBL3610804.1"/>
    <property type="molecule type" value="Genomic_DNA"/>
</dbReference>
<protein>
    <submittedName>
        <fullName evidence="3">Tyrosine-type recombinase/integrase</fullName>
    </submittedName>
</protein>
<dbReference type="InterPro" id="IPR011010">
    <property type="entry name" value="DNA_brk_join_enz"/>
</dbReference>
<evidence type="ECO:0000313" key="3">
    <source>
        <dbReference type="EMBL" id="MBL3610804.1"/>
    </source>
</evidence>
<gene>
    <name evidence="3" type="ORF">JMM60_18765</name>
</gene>
<keyword evidence="4" id="KW-1185">Reference proteome</keyword>
<dbReference type="PROSITE" id="PS51898">
    <property type="entry name" value="TYR_RECOMBINASE"/>
    <property type="match status" value="1"/>
</dbReference>
<comment type="caution">
    <text evidence="3">The sequence shown here is derived from an EMBL/GenBank/DDBJ whole genome shotgun (WGS) entry which is preliminary data.</text>
</comment>
<feature type="domain" description="Tyr recombinase" evidence="2">
    <location>
        <begin position="163"/>
        <end position="349"/>
    </location>
</feature>
<accession>A0ABS1RXH2</accession>
<evidence type="ECO:0000259" key="2">
    <source>
        <dbReference type="PROSITE" id="PS51898"/>
    </source>
</evidence>
<dbReference type="InterPro" id="IPR013762">
    <property type="entry name" value="Integrase-like_cat_sf"/>
</dbReference>
<keyword evidence="1" id="KW-0233">DNA recombination</keyword>
<dbReference type="SUPFAM" id="SSF56349">
    <property type="entry name" value="DNA breaking-rejoining enzymes"/>
    <property type="match status" value="1"/>
</dbReference>
<organism evidence="3 4">
    <name type="scientific">Rhodovulum sulfidophilum</name>
    <name type="common">Rhodobacter sulfidophilus</name>
    <dbReference type="NCBI Taxonomy" id="35806"/>
    <lineage>
        <taxon>Bacteria</taxon>
        <taxon>Pseudomonadati</taxon>
        <taxon>Pseudomonadota</taxon>
        <taxon>Alphaproteobacteria</taxon>
        <taxon>Rhodobacterales</taxon>
        <taxon>Paracoccaceae</taxon>
        <taxon>Rhodovulum</taxon>
    </lineage>
</organism>
<reference evidence="3 4" key="1">
    <citation type="submission" date="2021-01" db="EMBL/GenBank/DDBJ databases">
        <title>Draft genomes of Rhodovulum sulfidophilum.</title>
        <authorList>
            <person name="Guzman M.S."/>
        </authorList>
    </citation>
    <scope>NUCLEOTIDE SEQUENCE [LARGE SCALE GENOMIC DNA]</scope>
    <source>
        <strain evidence="3 4">AB35</strain>
    </source>
</reference>
<name>A0ABS1RXH2_RHOSU</name>
<dbReference type="Gene3D" id="1.10.443.10">
    <property type="entry name" value="Intergrase catalytic core"/>
    <property type="match status" value="1"/>
</dbReference>
<dbReference type="Proteomes" id="UP000604473">
    <property type="component" value="Unassembled WGS sequence"/>
</dbReference>
<evidence type="ECO:0000256" key="1">
    <source>
        <dbReference type="ARBA" id="ARBA00023172"/>
    </source>
</evidence>